<dbReference type="CDD" id="cd14743">
    <property type="entry name" value="PAAR_CT_1"/>
    <property type="match status" value="1"/>
</dbReference>
<proteinExistence type="predicted"/>
<name>A0A1G7HCM3_9GAMM</name>
<dbReference type="Pfam" id="PF05488">
    <property type="entry name" value="PAAR_motif"/>
    <property type="match status" value="1"/>
</dbReference>
<dbReference type="STRING" id="640205.SAMN05216381_0589"/>
<dbReference type="RefSeq" id="WP_092364416.1">
    <property type="nucleotide sequence ID" value="NZ_FNBM01000001.1"/>
</dbReference>
<evidence type="ECO:0000256" key="1">
    <source>
        <dbReference type="SAM" id="MobiDB-lite"/>
    </source>
</evidence>
<gene>
    <name evidence="2" type="ORF">SAMN05216381_0589</name>
</gene>
<feature type="region of interest" description="Disordered" evidence="1">
    <location>
        <begin position="1"/>
        <end position="21"/>
    </location>
</feature>
<evidence type="ECO:0000313" key="3">
    <source>
        <dbReference type="Proteomes" id="UP000243378"/>
    </source>
</evidence>
<dbReference type="OrthoDB" id="6860016at2"/>
<organism evidence="2 3">
    <name type="scientific">Phytopseudomonas seleniipraecipitans</name>
    <dbReference type="NCBI Taxonomy" id="640205"/>
    <lineage>
        <taxon>Bacteria</taxon>
        <taxon>Pseudomonadati</taxon>
        <taxon>Pseudomonadota</taxon>
        <taxon>Gammaproteobacteria</taxon>
        <taxon>Pseudomonadales</taxon>
        <taxon>Pseudomonadaceae</taxon>
        <taxon>Phytopseudomonas</taxon>
    </lineage>
</organism>
<reference evidence="2 3" key="1">
    <citation type="submission" date="2016-10" db="EMBL/GenBank/DDBJ databases">
        <authorList>
            <person name="de Groot N.N."/>
        </authorList>
    </citation>
    <scope>NUCLEOTIDE SEQUENCE [LARGE SCALE GENOMIC DNA]</scope>
    <source>
        <strain evidence="2 3">LMG 25475</strain>
    </source>
</reference>
<dbReference type="Gene3D" id="2.60.200.60">
    <property type="match status" value="2"/>
</dbReference>
<accession>A0A1G7HCM3</accession>
<dbReference type="InterPro" id="IPR008727">
    <property type="entry name" value="PAAR_motif"/>
</dbReference>
<protein>
    <submittedName>
        <fullName evidence="2">Zn-binding Pro-Ala-Ala-Arg (PAAR) domain-containing protein, incolved in TypeVI secretion</fullName>
    </submittedName>
</protein>
<dbReference type="Proteomes" id="UP000243378">
    <property type="component" value="Unassembled WGS sequence"/>
</dbReference>
<dbReference type="EMBL" id="FNBM01000001">
    <property type="protein sequence ID" value="SDE98053.1"/>
    <property type="molecule type" value="Genomic_DNA"/>
</dbReference>
<evidence type="ECO:0000313" key="2">
    <source>
        <dbReference type="EMBL" id="SDE98053.1"/>
    </source>
</evidence>
<dbReference type="AlphaFoldDB" id="A0A1G7HCM3"/>
<sequence>MSGRPAARQTDPTSCPLPGHGVNPVAIGSPDVLFDNLAAARETDTSACGSPLVSGLSSTVIINGLRAATVGSSGSHGNTVIMGSGTVIIGDSHTPASFTAPAPLQFQKTFAQVFSITHSETGSLLAYREFVAVVDGRETFGVTDGSGLAHIQAPSADSAISLHVLFKSPARTLKELSEGNQ</sequence>